<sequence>MWKSMTTKRTISCINTLRQLKVKRVMWKRSLGLADCWNVPVALEKINGDLANLPEEEILEIETGLVFPKWLIILVQLTKVAHLPELFVLSLLFLFVIVFVSNEIRVFL</sequence>
<keyword evidence="1" id="KW-1133">Transmembrane helix</keyword>
<keyword evidence="1" id="KW-0812">Transmembrane</keyword>
<dbReference type="Proteomes" id="UP000828390">
    <property type="component" value="Unassembled WGS sequence"/>
</dbReference>
<dbReference type="EMBL" id="JAIWYP010000012">
    <property type="protein sequence ID" value="KAH3728719.1"/>
    <property type="molecule type" value="Genomic_DNA"/>
</dbReference>
<evidence type="ECO:0000313" key="3">
    <source>
        <dbReference type="Proteomes" id="UP000828390"/>
    </source>
</evidence>
<dbReference type="AlphaFoldDB" id="A0A9D4CNJ7"/>
<evidence type="ECO:0000313" key="2">
    <source>
        <dbReference type="EMBL" id="KAH3728719.1"/>
    </source>
</evidence>
<proteinExistence type="predicted"/>
<accession>A0A9D4CNJ7</accession>
<keyword evidence="3" id="KW-1185">Reference proteome</keyword>
<reference evidence="2" key="1">
    <citation type="journal article" date="2019" name="bioRxiv">
        <title>The Genome of the Zebra Mussel, Dreissena polymorpha: A Resource for Invasive Species Research.</title>
        <authorList>
            <person name="McCartney M.A."/>
            <person name="Auch B."/>
            <person name="Kono T."/>
            <person name="Mallez S."/>
            <person name="Zhang Y."/>
            <person name="Obille A."/>
            <person name="Becker A."/>
            <person name="Abrahante J.E."/>
            <person name="Garbe J."/>
            <person name="Badalamenti J.P."/>
            <person name="Herman A."/>
            <person name="Mangelson H."/>
            <person name="Liachko I."/>
            <person name="Sullivan S."/>
            <person name="Sone E.D."/>
            <person name="Koren S."/>
            <person name="Silverstein K.A.T."/>
            <person name="Beckman K.B."/>
            <person name="Gohl D.M."/>
        </authorList>
    </citation>
    <scope>NUCLEOTIDE SEQUENCE</scope>
    <source>
        <strain evidence="2">Duluth1</strain>
        <tissue evidence="2">Whole animal</tissue>
    </source>
</reference>
<comment type="caution">
    <text evidence="2">The sequence shown here is derived from an EMBL/GenBank/DDBJ whole genome shotgun (WGS) entry which is preliminary data.</text>
</comment>
<evidence type="ECO:0000256" key="1">
    <source>
        <dbReference type="SAM" id="Phobius"/>
    </source>
</evidence>
<feature type="transmembrane region" description="Helical" evidence="1">
    <location>
        <begin position="86"/>
        <end position="107"/>
    </location>
</feature>
<protein>
    <submittedName>
        <fullName evidence="2">Uncharacterized protein</fullName>
    </submittedName>
</protein>
<gene>
    <name evidence="2" type="ORF">DPMN_054679</name>
</gene>
<keyword evidence="1" id="KW-0472">Membrane</keyword>
<name>A0A9D4CNJ7_DREPO</name>
<organism evidence="2 3">
    <name type="scientific">Dreissena polymorpha</name>
    <name type="common">Zebra mussel</name>
    <name type="synonym">Mytilus polymorpha</name>
    <dbReference type="NCBI Taxonomy" id="45954"/>
    <lineage>
        <taxon>Eukaryota</taxon>
        <taxon>Metazoa</taxon>
        <taxon>Spiralia</taxon>
        <taxon>Lophotrochozoa</taxon>
        <taxon>Mollusca</taxon>
        <taxon>Bivalvia</taxon>
        <taxon>Autobranchia</taxon>
        <taxon>Heteroconchia</taxon>
        <taxon>Euheterodonta</taxon>
        <taxon>Imparidentia</taxon>
        <taxon>Neoheterodontei</taxon>
        <taxon>Myida</taxon>
        <taxon>Dreissenoidea</taxon>
        <taxon>Dreissenidae</taxon>
        <taxon>Dreissena</taxon>
    </lineage>
</organism>
<reference evidence="2" key="2">
    <citation type="submission" date="2020-11" db="EMBL/GenBank/DDBJ databases">
        <authorList>
            <person name="McCartney M.A."/>
            <person name="Auch B."/>
            <person name="Kono T."/>
            <person name="Mallez S."/>
            <person name="Becker A."/>
            <person name="Gohl D.M."/>
            <person name="Silverstein K.A.T."/>
            <person name="Koren S."/>
            <person name="Bechman K.B."/>
            <person name="Herman A."/>
            <person name="Abrahante J.E."/>
            <person name="Garbe J."/>
        </authorList>
    </citation>
    <scope>NUCLEOTIDE SEQUENCE</scope>
    <source>
        <strain evidence="2">Duluth1</strain>
        <tissue evidence="2">Whole animal</tissue>
    </source>
</reference>